<keyword evidence="4" id="KW-1185">Reference proteome</keyword>
<dbReference type="AlphaFoldDB" id="A0A0M9GLG1"/>
<dbReference type="EMBL" id="JXMU01000020">
    <property type="protein sequence ID" value="KPB00530.1"/>
    <property type="molecule type" value="Genomic_DNA"/>
</dbReference>
<organism evidence="3 4">
    <name type="scientific">Ahrensia marina</name>
    <dbReference type="NCBI Taxonomy" id="1514904"/>
    <lineage>
        <taxon>Bacteria</taxon>
        <taxon>Pseudomonadati</taxon>
        <taxon>Pseudomonadota</taxon>
        <taxon>Alphaproteobacteria</taxon>
        <taxon>Hyphomicrobiales</taxon>
        <taxon>Ahrensiaceae</taxon>
        <taxon>Ahrensia</taxon>
    </lineage>
</organism>
<protein>
    <recommendedName>
        <fullName evidence="5">Oxidoreductase</fullName>
    </recommendedName>
</protein>
<dbReference type="Pfam" id="PF22725">
    <property type="entry name" value="GFO_IDH_MocA_C3"/>
    <property type="match status" value="1"/>
</dbReference>
<dbReference type="OrthoDB" id="9792935at2"/>
<dbReference type="SUPFAM" id="SSF51735">
    <property type="entry name" value="NAD(P)-binding Rossmann-fold domains"/>
    <property type="match status" value="1"/>
</dbReference>
<dbReference type="Pfam" id="PF01408">
    <property type="entry name" value="GFO_IDH_MocA"/>
    <property type="match status" value="1"/>
</dbReference>
<evidence type="ECO:0000259" key="1">
    <source>
        <dbReference type="Pfam" id="PF01408"/>
    </source>
</evidence>
<proteinExistence type="predicted"/>
<dbReference type="InterPro" id="IPR036291">
    <property type="entry name" value="NAD(P)-bd_dom_sf"/>
</dbReference>
<dbReference type="Gene3D" id="3.30.360.10">
    <property type="entry name" value="Dihydrodipicolinate Reductase, domain 2"/>
    <property type="match status" value="1"/>
</dbReference>
<dbReference type="InterPro" id="IPR051450">
    <property type="entry name" value="Gfo/Idh/MocA_Oxidoreductases"/>
</dbReference>
<dbReference type="Proteomes" id="UP000038011">
    <property type="component" value="Unassembled WGS sequence"/>
</dbReference>
<evidence type="ECO:0000259" key="2">
    <source>
        <dbReference type="Pfam" id="PF22725"/>
    </source>
</evidence>
<reference evidence="3 4" key="1">
    <citation type="submission" date="2015-01" db="EMBL/GenBank/DDBJ databases">
        <title>Ahrensia donghaiensis sp. nov., a novel dimethylsulphoniopropionate-cleavage bacterium isolated from seawater and emended descriptions of the genus Ahrensia and Ahrensia kielensis.</title>
        <authorList>
            <person name="Liu J."/>
        </authorList>
    </citation>
    <scope>NUCLEOTIDE SEQUENCE [LARGE SCALE GENOMIC DNA]</scope>
    <source>
        <strain evidence="3 4">LZD062</strain>
    </source>
</reference>
<dbReference type="PANTHER" id="PTHR43377">
    <property type="entry name" value="BILIVERDIN REDUCTASE A"/>
    <property type="match status" value="1"/>
</dbReference>
<sequence>MPKIAVFGCGYWGKNHVRTLAELGALACVVDRDENLAKEIAAKHGVEVRDAQSVFTDPAIDAITMALPAQHHAETARQAFAAGKHVFAEKPIALDVADAQSMVDAAQKANRVFMSGHILCHHNAFRAILKLIKDGALGDIKYVQSHRLGFGKFHNKFDAVWDLAPHDLSLILSVAGASPTHVDAVPVSVTDGQTDCAHIHLAFDNDMKGHVFVSRHSAYVERRFSVIGTKASVVWDDMEQDWNKKVTLHKHDVARDNDVWHFAKEDGESIPCQAGMALTDELQHFIDCIRDNRQPLTDGRQGLEVVKILNLAVG</sequence>
<gene>
    <name evidence="3" type="ORF">SU32_13455</name>
</gene>
<dbReference type="Gene3D" id="3.40.50.720">
    <property type="entry name" value="NAD(P)-binding Rossmann-like Domain"/>
    <property type="match status" value="1"/>
</dbReference>
<dbReference type="SUPFAM" id="SSF55347">
    <property type="entry name" value="Glyceraldehyde-3-phosphate dehydrogenase-like, C-terminal domain"/>
    <property type="match status" value="1"/>
</dbReference>
<evidence type="ECO:0008006" key="5">
    <source>
        <dbReference type="Google" id="ProtNLM"/>
    </source>
</evidence>
<feature type="domain" description="GFO/IDH/MocA-like oxidoreductase" evidence="2">
    <location>
        <begin position="125"/>
        <end position="233"/>
    </location>
</feature>
<dbReference type="STRING" id="1514904.SU32_13455"/>
<evidence type="ECO:0000313" key="3">
    <source>
        <dbReference type="EMBL" id="KPB00530.1"/>
    </source>
</evidence>
<dbReference type="PANTHER" id="PTHR43377:SF6">
    <property type="entry name" value="GFO_IDH_MOCA-LIKE OXIDOREDUCTASE N-TERMINAL DOMAIN-CONTAINING PROTEIN"/>
    <property type="match status" value="1"/>
</dbReference>
<dbReference type="GO" id="GO:0000166">
    <property type="term" value="F:nucleotide binding"/>
    <property type="evidence" value="ECO:0007669"/>
    <property type="project" value="InterPro"/>
</dbReference>
<feature type="domain" description="Gfo/Idh/MocA-like oxidoreductase N-terminal" evidence="1">
    <location>
        <begin position="3"/>
        <end position="117"/>
    </location>
</feature>
<name>A0A0M9GLG1_9HYPH</name>
<evidence type="ECO:0000313" key="4">
    <source>
        <dbReference type="Proteomes" id="UP000038011"/>
    </source>
</evidence>
<dbReference type="InterPro" id="IPR055170">
    <property type="entry name" value="GFO_IDH_MocA-like_dom"/>
</dbReference>
<comment type="caution">
    <text evidence="3">The sequence shown here is derived from an EMBL/GenBank/DDBJ whole genome shotgun (WGS) entry which is preliminary data.</text>
</comment>
<dbReference type="InterPro" id="IPR000683">
    <property type="entry name" value="Gfo/Idh/MocA-like_OxRdtase_N"/>
</dbReference>
<dbReference type="PATRIC" id="fig|1514904.3.peg.1826"/>
<accession>A0A0M9GLG1</accession>